<dbReference type="Proteomes" id="UP000001887">
    <property type="component" value="Chromosome"/>
</dbReference>
<comment type="similarity">
    <text evidence="1 6">Belongs to the sigma-70 factor family. ECF subfamily.</text>
</comment>
<feature type="domain" description="RNA polymerase sigma factor 70 region 4 type 2" evidence="8">
    <location>
        <begin position="146"/>
        <end position="196"/>
    </location>
</feature>
<organism evidence="9 10">
    <name type="scientific">Pirellula staleyi (strain ATCC 27377 / DSM 6068 / ICPB 4128)</name>
    <name type="common">Pirella staleyi</name>
    <dbReference type="NCBI Taxonomy" id="530564"/>
    <lineage>
        <taxon>Bacteria</taxon>
        <taxon>Pseudomonadati</taxon>
        <taxon>Planctomycetota</taxon>
        <taxon>Planctomycetia</taxon>
        <taxon>Pirellulales</taxon>
        <taxon>Pirellulaceae</taxon>
        <taxon>Pirellula</taxon>
    </lineage>
</organism>
<keyword evidence="5 6" id="KW-0804">Transcription</keyword>
<evidence type="ECO:0000259" key="8">
    <source>
        <dbReference type="Pfam" id="PF08281"/>
    </source>
</evidence>
<dbReference type="PANTHER" id="PTHR43133:SF8">
    <property type="entry name" value="RNA POLYMERASE SIGMA FACTOR HI_1459-RELATED"/>
    <property type="match status" value="1"/>
</dbReference>
<dbReference type="InterPro" id="IPR036388">
    <property type="entry name" value="WH-like_DNA-bd_sf"/>
</dbReference>
<sequence>MSVGETQPINYELHDPDVRLMLDVRKGNAGAFEELVLRYQSRLLTVLEHLVGNRELAEDLAQEVFLRVFRARERYEPGAKFSTWLFTIANNVASNALRSRGRRKEVGVPQQAGASESGAMQLDQMAKANSGLMPTRALDKAEAAEVVRQAIESLSERQRMALLLSKFENMSYQDIASTMELTVQATKSLLSRARVNLRDILAPYVEQGLRPSLTAAAEDDDIDE</sequence>
<name>D2QZ03_PIRSD</name>
<dbReference type="SUPFAM" id="SSF88659">
    <property type="entry name" value="Sigma3 and sigma4 domains of RNA polymerase sigma factors"/>
    <property type="match status" value="1"/>
</dbReference>
<dbReference type="InterPro" id="IPR014284">
    <property type="entry name" value="RNA_pol_sigma-70_dom"/>
</dbReference>
<accession>D2QZ03</accession>
<evidence type="ECO:0000313" key="9">
    <source>
        <dbReference type="EMBL" id="ADB16458.1"/>
    </source>
</evidence>
<dbReference type="HOGENOM" id="CLU_047691_3_0_0"/>
<evidence type="ECO:0000256" key="3">
    <source>
        <dbReference type="ARBA" id="ARBA00023082"/>
    </source>
</evidence>
<dbReference type="GO" id="GO:0016987">
    <property type="term" value="F:sigma factor activity"/>
    <property type="evidence" value="ECO:0007669"/>
    <property type="project" value="UniProtKB-KW"/>
</dbReference>
<dbReference type="Pfam" id="PF04542">
    <property type="entry name" value="Sigma70_r2"/>
    <property type="match status" value="1"/>
</dbReference>
<evidence type="ECO:0000256" key="6">
    <source>
        <dbReference type="RuleBase" id="RU000716"/>
    </source>
</evidence>
<protein>
    <recommendedName>
        <fullName evidence="6">RNA polymerase sigma factor</fullName>
    </recommendedName>
</protein>
<evidence type="ECO:0000259" key="7">
    <source>
        <dbReference type="Pfam" id="PF04542"/>
    </source>
</evidence>
<keyword evidence="4 6" id="KW-0238">DNA-binding</keyword>
<feature type="domain" description="RNA polymerase sigma-70 region 2" evidence="7">
    <location>
        <begin position="35"/>
        <end position="103"/>
    </location>
</feature>
<evidence type="ECO:0000256" key="2">
    <source>
        <dbReference type="ARBA" id="ARBA00023015"/>
    </source>
</evidence>
<dbReference type="InterPro" id="IPR013324">
    <property type="entry name" value="RNA_pol_sigma_r3/r4-like"/>
</dbReference>
<dbReference type="KEGG" id="psl:Psta_1783"/>
<evidence type="ECO:0000313" key="10">
    <source>
        <dbReference type="Proteomes" id="UP000001887"/>
    </source>
</evidence>
<dbReference type="eggNOG" id="COG1595">
    <property type="taxonomic scope" value="Bacteria"/>
</dbReference>
<dbReference type="InterPro" id="IPR013249">
    <property type="entry name" value="RNA_pol_sigma70_r4_t2"/>
</dbReference>
<dbReference type="STRING" id="530564.Psta_1783"/>
<dbReference type="SUPFAM" id="SSF88946">
    <property type="entry name" value="Sigma2 domain of RNA polymerase sigma factors"/>
    <property type="match status" value="1"/>
</dbReference>
<keyword evidence="2 6" id="KW-0805">Transcription regulation</keyword>
<dbReference type="InterPro" id="IPR007627">
    <property type="entry name" value="RNA_pol_sigma70_r2"/>
</dbReference>
<proteinExistence type="inferred from homology"/>
<dbReference type="InterPro" id="IPR039425">
    <property type="entry name" value="RNA_pol_sigma-70-like"/>
</dbReference>
<dbReference type="GO" id="GO:0006352">
    <property type="term" value="P:DNA-templated transcription initiation"/>
    <property type="evidence" value="ECO:0007669"/>
    <property type="project" value="InterPro"/>
</dbReference>
<dbReference type="InterPro" id="IPR000838">
    <property type="entry name" value="RNA_pol_sigma70_ECF_CS"/>
</dbReference>
<dbReference type="PANTHER" id="PTHR43133">
    <property type="entry name" value="RNA POLYMERASE ECF-TYPE SIGMA FACTO"/>
    <property type="match status" value="1"/>
</dbReference>
<evidence type="ECO:0000256" key="1">
    <source>
        <dbReference type="ARBA" id="ARBA00010641"/>
    </source>
</evidence>
<gene>
    <name evidence="9" type="ordered locus">Psta_1783</name>
</gene>
<dbReference type="Pfam" id="PF08281">
    <property type="entry name" value="Sigma70_r4_2"/>
    <property type="match status" value="1"/>
</dbReference>
<dbReference type="PROSITE" id="PS01063">
    <property type="entry name" value="SIGMA70_ECF"/>
    <property type="match status" value="1"/>
</dbReference>
<dbReference type="GO" id="GO:0003677">
    <property type="term" value="F:DNA binding"/>
    <property type="evidence" value="ECO:0007669"/>
    <property type="project" value="UniProtKB-KW"/>
</dbReference>
<dbReference type="Gene3D" id="1.10.10.10">
    <property type="entry name" value="Winged helix-like DNA-binding domain superfamily/Winged helix DNA-binding domain"/>
    <property type="match status" value="1"/>
</dbReference>
<dbReference type="InterPro" id="IPR013325">
    <property type="entry name" value="RNA_pol_sigma_r2"/>
</dbReference>
<dbReference type="Gene3D" id="1.10.1740.10">
    <property type="match status" value="1"/>
</dbReference>
<dbReference type="CDD" id="cd06171">
    <property type="entry name" value="Sigma70_r4"/>
    <property type="match status" value="1"/>
</dbReference>
<dbReference type="AlphaFoldDB" id="D2QZ03"/>
<reference evidence="9 10" key="1">
    <citation type="journal article" date="2009" name="Stand. Genomic Sci.">
        <title>Complete genome sequence of Pirellula staleyi type strain (ATCC 27377).</title>
        <authorList>
            <person name="Clum A."/>
            <person name="Tindall B.J."/>
            <person name="Sikorski J."/>
            <person name="Ivanova N."/>
            <person name="Mavrommatis K."/>
            <person name="Lucas S."/>
            <person name="Glavina del Rio T."/>
            <person name="Nolan M."/>
            <person name="Chen F."/>
            <person name="Tice H."/>
            <person name="Pitluck S."/>
            <person name="Cheng J.F."/>
            <person name="Chertkov O."/>
            <person name="Brettin T."/>
            <person name="Han C."/>
            <person name="Detter J.C."/>
            <person name="Kuske C."/>
            <person name="Bruce D."/>
            <person name="Goodwin L."/>
            <person name="Ovchinikova G."/>
            <person name="Pati A."/>
            <person name="Mikhailova N."/>
            <person name="Chen A."/>
            <person name="Palaniappan K."/>
            <person name="Land M."/>
            <person name="Hauser L."/>
            <person name="Chang Y.J."/>
            <person name="Jeffries C.D."/>
            <person name="Chain P."/>
            <person name="Rohde M."/>
            <person name="Goker M."/>
            <person name="Bristow J."/>
            <person name="Eisen J.A."/>
            <person name="Markowitz V."/>
            <person name="Hugenholtz P."/>
            <person name="Kyrpides N.C."/>
            <person name="Klenk H.P."/>
            <person name="Lapidus A."/>
        </authorList>
    </citation>
    <scope>NUCLEOTIDE SEQUENCE [LARGE SCALE GENOMIC DNA]</scope>
    <source>
        <strain evidence="10">ATCC 27377 / DSM 6068 / ICPB 4128</strain>
    </source>
</reference>
<dbReference type="NCBIfam" id="TIGR02937">
    <property type="entry name" value="sigma70-ECF"/>
    <property type="match status" value="1"/>
</dbReference>
<evidence type="ECO:0000256" key="5">
    <source>
        <dbReference type="ARBA" id="ARBA00023163"/>
    </source>
</evidence>
<keyword evidence="10" id="KW-1185">Reference proteome</keyword>
<evidence type="ECO:0000256" key="4">
    <source>
        <dbReference type="ARBA" id="ARBA00023125"/>
    </source>
</evidence>
<dbReference type="EMBL" id="CP001848">
    <property type="protein sequence ID" value="ADB16458.1"/>
    <property type="molecule type" value="Genomic_DNA"/>
</dbReference>
<keyword evidence="3 6" id="KW-0731">Sigma factor</keyword>